<dbReference type="GO" id="GO:0034975">
    <property type="term" value="P:protein folding in endoplasmic reticulum"/>
    <property type="evidence" value="ECO:0007669"/>
    <property type="project" value="TreeGrafter"/>
</dbReference>
<evidence type="ECO:0000256" key="9">
    <source>
        <dbReference type="ARBA" id="ARBA00061226"/>
    </source>
</evidence>
<feature type="compositionally biased region" description="Low complexity" evidence="12">
    <location>
        <begin position="1252"/>
        <end position="1263"/>
    </location>
</feature>
<keyword evidence="2" id="KW-0812">Transmembrane</keyword>
<evidence type="ECO:0000256" key="10">
    <source>
        <dbReference type="ARBA" id="ARBA00064635"/>
    </source>
</evidence>
<comment type="subunit">
    <text evidence="10">Interacts with EMP65.</text>
</comment>
<feature type="compositionally biased region" description="Polar residues" evidence="12">
    <location>
        <begin position="1273"/>
        <end position="1284"/>
    </location>
</feature>
<evidence type="ECO:0000256" key="1">
    <source>
        <dbReference type="ARBA" id="ARBA00004389"/>
    </source>
</evidence>
<dbReference type="PROSITE" id="PS51469">
    <property type="entry name" value="SUN"/>
    <property type="match status" value="1"/>
</dbReference>
<feature type="region of interest" description="Disordered" evidence="12">
    <location>
        <begin position="799"/>
        <end position="844"/>
    </location>
</feature>
<feature type="compositionally biased region" description="Polar residues" evidence="12">
    <location>
        <begin position="196"/>
        <end position="211"/>
    </location>
</feature>
<feature type="region of interest" description="Disordered" evidence="12">
    <location>
        <begin position="147"/>
        <end position="218"/>
    </location>
</feature>
<feature type="compositionally biased region" description="Polar residues" evidence="12">
    <location>
        <begin position="1129"/>
        <end position="1140"/>
    </location>
</feature>
<feature type="region of interest" description="Disordered" evidence="12">
    <location>
        <begin position="1049"/>
        <end position="1069"/>
    </location>
</feature>
<feature type="region of interest" description="Disordered" evidence="12">
    <location>
        <begin position="1242"/>
        <end position="1306"/>
    </location>
</feature>
<accession>A0A6P8YJV0</accession>
<proteinExistence type="inferred from homology"/>
<feature type="compositionally biased region" description="Polar residues" evidence="12">
    <location>
        <begin position="707"/>
        <end position="734"/>
    </location>
</feature>
<evidence type="ECO:0000256" key="11">
    <source>
        <dbReference type="SAM" id="Coils"/>
    </source>
</evidence>
<dbReference type="FunFam" id="2.60.120.260:FF:000099">
    <property type="entry name" value="Uncharacterized protein, isoform C"/>
    <property type="match status" value="1"/>
</dbReference>
<feature type="compositionally biased region" description="Basic and acidic residues" evidence="12">
    <location>
        <begin position="743"/>
        <end position="752"/>
    </location>
</feature>
<feature type="compositionally biased region" description="Basic residues" evidence="12">
    <location>
        <begin position="1288"/>
        <end position="1306"/>
    </location>
</feature>
<dbReference type="GO" id="GO:0005789">
    <property type="term" value="C:endoplasmic reticulum membrane"/>
    <property type="evidence" value="ECO:0007669"/>
    <property type="project" value="UniProtKB-SubCell"/>
</dbReference>
<keyword evidence="11" id="KW-0175">Coiled coil</keyword>
<name>A0A6P8YJV0_THRPL</name>
<dbReference type="InterPro" id="IPR012919">
    <property type="entry name" value="SUN_dom"/>
</dbReference>
<dbReference type="InterPro" id="IPR045120">
    <property type="entry name" value="Suco/Slp1-like"/>
</dbReference>
<dbReference type="Pfam" id="PF07738">
    <property type="entry name" value="Sad1_UNC"/>
    <property type="match status" value="1"/>
</dbReference>
<dbReference type="SUPFAM" id="SSF49785">
    <property type="entry name" value="Galactose-binding domain-like"/>
    <property type="match status" value="1"/>
</dbReference>
<dbReference type="PANTHER" id="PTHR12953:SF0">
    <property type="entry name" value="SUN DOMAIN-CONTAINING OSSIFICATION FACTOR"/>
    <property type="match status" value="1"/>
</dbReference>
<evidence type="ECO:0000256" key="3">
    <source>
        <dbReference type="ARBA" id="ARBA00022729"/>
    </source>
</evidence>
<evidence type="ECO:0000313" key="16">
    <source>
        <dbReference type="RefSeq" id="XP_034237310.1"/>
    </source>
</evidence>
<feature type="compositionally biased region" description="Basic and acidic residues" evidence="12">
    <location>
        <begin position="180"/>
        <end position="195"/>
    </location>
</feature>
<evidence type="ECO:0000259" key="14">
    <source>
        <dbReference type="PROSITE" id="PS51469"/>
    </source>
</evidence>
<dbReference type="InParanoid" id="A0A6P8YJV0"/>
<feature type="chain" id="PRO_5027887439" evidence="13">
    <location>
        <begin position="22"/>
        <end position="1306"/>
    </location>
</feature>
<feature type="region of interest" description="Disordered" evidence="12">
    <location>
        <begin position="1103"/>
        <end position="1140"/>
    </location>
</feature>
<evidence type="ECO:0000256" key="13">
    <source>
        <dbReference type="SAM" id="SignalP"/>
    </source>
</evidence>
<feature type="domain" description="SUN" evidence="14">
    <location>
        <begin position="295"/>
        <end position="459"/>
    </location>
</feature>
<keyword evidence="5" id="KW-1133">Transmembrane helix</keyword>
<dbReference type="Gene3D" id="2.60.120.260">
    <property type="entry name" value="Galactose-binding domain-like"/>
    <property type="match status" value="1"/>
</dbReference>
<keyword evidence="4" id="KW-0256">Endoplasmic reticulum</keyword>
<evidence type="ECO:0000256" key="2">
    <source>
        <dbReference type="ARBA" id="ARBA00022692"/>
    </source>
</evidence>
<comment type="similarity">
    <text evidence="9">Belongs to the SLP1 family.</text>
</comment>
<dbReference type="KEGG" id="tpal:117642837"/>
<feature type="signal peptide" evidence="13">
    <location>
        <begin position="1"/>
        <end position="21"/>
    </location>
</feature>
<sequence length="1306" mass="142156">MKFCRLIFYVVILQIINSGLANSVAKTEAPASSAGTTIDHDLNNSSAEAELDAVPSVKTATIEKVPPDAFKDAPAEISENVGQASQIQSSFDDIPKPKVADVAVSEKLAGVLNQGTLSQDLPDPVTIGVVSLVDSASADLHQLASSASADVSPDADGGKASSANATAGSAPAIVILPPSDVDHAEPKDKPAEKTDSTTTGAKNPSSDSPQTPVIRAEPKIVEQIPKVIEKTDPIIVDAEKNAQQIGQGPNKPPEPAVSPPSPAGSPLDLVGVPQIPQEEIPSFSEWTQKQLEEAEKKKGQNKTTSPPQSRGPAPSKMRSKNYASPDCGAKIVAANPEAEYPNGVLSNSKDEYLINRCSTQRMWLIIELCEAIQAKQIELANFELFSSSPKDFSVYLSHNHPSREWNSVGQFTAKDERNVQSFDLSPHLFGKFLKVEFNSHYGKEHFCCTSLIRVYGTSEFEVLETENEVHSAIHDIDDEDEDEQPIGADMGKPAKNLFGHATDAVFTIVRKAAEVLVKSGDSQNQSQTIDAKNSTALIPSYRVAPRHCNTLRHLVVCNNCSEDFFDQVYHLLSCHSSDLDALIESPFVFDGINNSQLCSFYGLDFISKRNSGAPLRLRNEDQLDQAGYLAAMLPAEYISALCNMLAASEGKVVLNNSQAAKAYQNMRLNSPSQDSDLKNLLIEHQAPQTCSVDASFTLAHCQPSLSGTTSLHTPDVSTSLPGSQPGPTSFSSIASEIKPTKTLSKEEAKEISSPDGLAPQLPVQKSGSMPDVVATVSSQSHVNVEPSVVLVSMNAPAEKVHDTPHEAVAPEQPVLEVPPLDRDKDLSDVSFGLDSGASDDQEPSKDLEALIMEMKALDNNEETSTETSSSFGSGAATTSSSVVTQTRVPTQQAQKESVFLRLSNKIKALERNMSLSGQYLEELSRRYKKQEELSRALNKTLNLLKEEVKRSKDREQQRDSDLLFLRTQLIQITATLESHQTEKDSWQHKVIVIGQHFLLIVIEVIMIGVVVWMCRRFHSESEAVSSGPQRKWSTGWRKVNKSHVKQLRRRSSLDGLSGSRSDLRKRRPSEEALKISGSYKDLLLQDDNVVIVEGVDITPEGNDTSSWFSVTGSREQRRKKKRRKEGLMKSSSSNNLAQLQVEKSQAVTRKISAPLHSFSLPSEHCKNSIDGDTGMLSSPMREVERDDCISEGALVPELSSLWNRNAEPLDGIVIPATYIETATSLRNRRSSNLAESQLLFNSPPWSHHEGDSGSSVSGQSSRSKGLDSLEPVCNSSQSDNQGSALSDKKKKVVKKGGLKSMVKKFF</sequence>
<reference evidence="16" key="1">
    <citation type="submission" date="2025-08" db="UniProtKB">
        <authorList>
            <consortium name="RefSeq"/>
        </authorList>
    </citation>
    <scope>IDENTIFICATION</scope>
    <source>
        <tissue evidence="16">Total insect</tissue>
    </source>
</reference>
<dbReference type="RefSeq" id="XP_034237310.1">
    <property type="nucleotide sequence ID" value="XM_034381419.1"/>
</dbReference>
<dbReference type="PANTHER" id="PTHR12953">
    <property type="entry name" value="MEMBRANE PROTEIN CH1 RELATED"/>
    <property type="match status" value="1"/>
</dbReference>
<feature type="region of interest" description="Disordered" evidence="12">
    <location>
        <begin position="707"/>
        <end position="766"/>
    </location>
</feature>
<dbReference type="OrthoDB" id="266334at2759"/>
<evidence type="ECO:0000256" key="6">
    <source>
        <dbReference type="ARBA" id="ARBA00023136"/>
    </source>
</evidence>
<feature type="compositionally biased region" description="Polar residues" evidence="12">
    <location>
        <begin position="1103"/>
        <end position="1113"/>
    </location>
</feature>
<feature type="coiled-coil region" evidence="11">
    <location>
        <begin position="920"/>
        <end position="958"/>
    </location>
</feature>
<feature type="compositionally biased region" description="Low complexity" evidence="12">
    <location>
        <begin position="865"/>
        <end position="893"/>
    </location>
</feature>
<keyword evidence="15" id="KW-1185">Reference proteome</keyword>
<evidence type="ECO:0000313" key="15">
    <source>
        <dbReference type="Proteomes" id="UP000515158"/>
    </source>
</evidence>
<protein>
    <submittedName>
        <fullName evidence="16">SUN domain-containing ossification factor</fullName>
    </submittedName>
</protein>
<evidence type="ECO:0000256" key="12">
    <source>
        <dbReference type="SAM" id="MobiDB-lite"/>
    </source>
</evidence>
<evidence type="ECO:0000256" key="4">
    <source>
        <dbReference type="ARBA" id="ARBA00022824"/>
    </source>
</evidence>
<gene>
    <name evidence="16" type="primary">LOC117642837</name>
</gene>
<dbReference type="InterPro" id="IPR008979">
    <property type="entry name" value="Galactose-bd-like_sf"/>
</dbReference>
<dbReference type="GeneID" id="117642837"/>
<keyword evidence="7" id="KW-0325">Glycoprotein</keyword>
<dbReference type="Proteomes" id="UP000515158">
    <property type="component" value="Unplaced"/>
</dbReference>
<feature type="region of interest" description="Disordered" evidence="12">
    <location>
        <begin position="859"/>
        <end position="894"/>
    </location>
</feature>
<organism evidence="16">
    <name type="scientific">Thrips palmi</name>
    <name type="common">Melon thrips</name>
    <dbReference type="NCBI Taxonomy" id="161013"/>
    <lineage>
        <taxon>Eukaryota</taxon>
        <taxon>Metazoa</taxon>
        <taxon>Ecdysozoa</taxon>
        <taxon>Arthropoda</taxon>
        <taxon>Hexapoda</taxon>
        <taxon>Insecta</taxon>
        <taxon>Pterygota</taxon>
        <taxon>Neoptera</taxon>
        <taxon>Paraneoptera</taxon>
        <taxon>Thysanoptera</taxon>
        <taxon>Terebrantia</taxon>
        <taxon>Thripoidea</taxon>
        <taxon>Thripidae</taxon>
        <taxon>Thrips</taxon>
    </lineage>
</organism>
<feature type="region of interest" description="Disordered" evidence="12">
    <location>
        <begin position="293"/>
        <end position="323"/>
    </location>
</feature>
<keyword evidence="6" id="KW-0472">Membrane</keyword>
<feature type="region of interest" description="Disordered" evidence="12">
    <location>
        <begin position="242"/>
        <end position="271"/>
    </location>
</feature>
<evidence type="ECO:0000256" key="5">
    <source>
        <dbReference type="ARBA" id="ARBA00022989"/>
    </source>
</evidence>
<feature type="compositionally biased region" description="Pro residues" evidence="12">
    <location>
        <begin position="250"/>
        <end position="263"/>
    </location>
</feature>
<comment type="subcellular location">
    <subcellularLocation>
        <location evidence="8">Endomembrane system</location>
        <topology evidence="8">Single-pass type I membrane protein</topology>
    </subcellularLocation>
    <subcellularLocation>
        <location evidence="1">Endoplasmic reticulum membrane</location>
        <topology evidence="1">Single-pass membrane protein</topology>
    </subcellularLocation>
</comment>
<evidence type="ECO:0000256" key="7">
    <source>
        <dbReference type="ARBA" id="ARBA00023180"/>
    </source>
</evidence>
<dbReference type="FunCoup" id="A0A6P8YJV0">
    <property type="interactions" value="1540"/>
</dbReference>
<keyword evidence="3 13" id="KW-0732">Signal</keyword>
<evidence type="ECO:0000256" key="8">
    <source>
        <dbReference type="ARBA" id="ARBA00046288"/>
    </source>
</evidence>